<protein>
    <submittedName>
        <fullName evidence="8">LysM peptidoglycan-binding domain-containing protein</fullName>
    </submittedName>
</protein>
<dbReference type="PROSITE" id="PS51782">
    <property type="entry name" value="LYSM"/>
    <property type="match status" value="1"/>
</dbReference>
<keyword evidence="3" id="KW-0732">Signal</keyword>
<feature type="domain" description="LysM" evidence="7">
    <location>
        <begin position="90"/>
        <end position="134"/>
    </location>
</feature>
<evidence type="ECO:0000256" key="1">
    <source>
        <dbReference type="ARBA" id="ARBA00007074"/>
    </source>
</evidence>
<dbReference type="InterPro" id="IPR018392">
    <property type="entry name" value="LysM"/>
</dbReference>
<dbReference type="Pfam" id="PF00877">
    <property type="entry name" value="NLPC_P60"/>
    <property type="match status" value="1"/>
</dbReference>
<evidence type="ECO:0000256" key="5">
    <source>
        <dbReference type="ARBA" id="ARBA00022801"/>
    </source>
</evidence>
<name>A0ABT8JX24_9MICC</name>
<dbReference type="CDD" id="cd00118">
    <property type="entry name" value="LysM"/>
    <property type="match status" value="1"/>
</dbReference>
<reference evidence="8" key="1">
    <citation type="submission" date="2023-06" db="EMBL/GenBank/DDBJ databases">
        <title>MT1 and MT2 Draft Genomes of Novel Species.</title>
        <authorList>
            <person name="Venkateswaran K."/>
        </authorList>
    </citation>
    <scope>NUCLEOTIDE SEQUENCE</scope>
    <source>
        <strain evidence="8">IIF3SC-B10</strain>
    </source>
</reference>
<evidence type="ECO:0000256" key="3">
    <source>
        <dbReference type="ARBA" id="ARBA00022729"/>
    </source>
</evidence>
<comment type="caution">
    <text evidence="8">The sequence shown here is derived from an EMBL/GenBank/DDBJ whole genome shotgun (WGS) entry which is preliminary data.</text>
</comment>
<keyword evidence="4" id="KW-0677">Repeat</keyword>
<dbReference type="Pfam" id="PF01476">
    <property type="entry name" value="LysM"/>
    <property type="match status" value="1"/>
</dbReference>
<dbReference type="SUPFAM" id="SSF54106">
    <property type="entry name" value="LysM domain"/>
    <property type="match status" value="1"/>
</dbReference>
<dbReference type="Gene3D" id="3.10.350.10">
    <property type="entry name" value="LysM domain"/>
    <property type="match status" value="1"/>
</dbReference>
<dbReference type="SUPFAM" id="SSF54001">
    <property type="entry name" value="Cysteine proteinases"/>
    <property type="match status" value="1"/>
</dbReference>
<accession>A0ABT8JX24</accession>
<keyword evidence="2" id="KW-0645">Protease</keyword>
<organism evidence="8 9">
    <name type="scientific">Arthrobacter burdickii</name>
    <dbReference type="NCBI Taxonomy" id="3035920"/>
    <lineage>
        <taxon>Bacteria</taxon>
        <taxon>Bacillati</taxon>
        <taxon>Actinomycetota</taxon>
        <taxon>Actinomycetes</taxon>
        <taxon>Micrococcales</taxon>
        <taxon>Micrococcaceae</taxon>
        <taxon>Arthrobacter</taxon>
    </lineage>
</organism>
<sequence>MSRKTSPARHRADIDGNLALTGLSRAAKASATAVGRPIAIVAVTSGLALGAVGTAHAGEYTDQGTTPVPAAAAAASVAPAPAAPPAASGTTHTVVAGDTLSAISAAYGVDLTAVLAANGLSLTSVIFPGDSIAIPAGAGSQAPAQTAVPVVSVPVATAPAAVTQQAPALAPAAPVQQAATVAPAPVAPAPAPASSVYLASADIAPIASSSGVAGTLVASAQAQLAAGMIQDCTVLVETALRAAGIPVGDLGPSQFFQFGTTVATPAPGDIVITAGHVAIYVGGGQVISSGMNGSNLTMQHPLSDLPGASFVRVAG</sequence>
<keyword evidence="9" id="KW-1185">Reference proteome</keyword>
<evidence type="ECO:0000256" key="2">
    <source>
        <dbReference type="ARBA" id="ARBA00022670"/>
    </source>
</evidence>
<evidence type="ECO:0000313" key="8">
    <source>
        <dbReference type="EMBL" id="MDN4609358.1"/>
    </source>
</evidence>
<gene>
    <name evidence="8" type="ORF">P5G52_00595</name>
</gene>
<keyword evidence="6" id="KW-0788">Thiol protease</keyword>
<dbReference type="InterPro" id="IPR000064">
    <property type="entry name" value="NLP_P60_dom"/>
</dbReference>
<evidence type="ECO:0000259" key="7">
    <source>
        <dbReference type="PROSITE" id="PS51782"/>
    </source>
</evidence>
<evidence type="ECO:0000256" key="6">
    <source>
        <dbReference type="ARBA" id="ARBA00022807"/>
    </source>
</evidence>
<evidence type="ECO:0000256" key="4">
    <source>
        <dbReference type="ARBA" id="ARBA00022737"/>
    </source>
</evidence>
<dbReference type="RefSeq" id="WP_301224056.1">
    <property type="nucleotide sequence ID" value="NZ_JAROCG010000001.1"/>
</dbReference>
<evidence type="ECO:0000313" key="9">
    <source>
        <dbReference type="Proteomes" id="UP001174209"/>
    </source>
</evidence>
<keyword evidence="5" id="KW-0378">Hydrolase</keyword>
<dbReference type="Gene3D" id="3.90.1720.10">
    <property type="entry name" value="endopeptidase domain like (from Nostoc punctiforme)"/>
    <property type="match status" value="1"/>
</dbReference>
<dbReference type="InterPro" id="IPR036779">
    <property type="entry name" value="LysM_dom_sf"/>
</dbReference>
<comment type="similarity">
    <text evidence="1">Belongs to the peptidase C40 family.</text>
</comment>
<proteinExistence type="inferred from homology"/>
<dbReference type="EMBL" id="JAROCG010000001">
    <property type="protein sequence ID" value="MDN4609358.1"/>
    <property type="molecule type" value="Genomic_DNA"/>
</dbReference>
<dbReference type="InterPro" id="IPR038765">
    <property type="entry name" value="Papain-like_cys_pep_sf"/>
</dbReference>
<dbReference type="Proteomes" id="UP001174209">
    <property type="component" value="Unassembled WGS sequence"/>
</dbReference>
<dbReference type="SMART" id="SM00257">
    <property type="entry name" value="LysM"/>
    <property type="match status" value="1"/>
</dbReference>